<dbReference type="Pfam" id="PF00691">
    <property type="entry name" value="OmpA"/>
    <property type="match status" value="1"/>
</dbReference>
<reference evidence="5" key="1">
    <citation type="submission" date="2020-10" db="EMBL/GenBank/DDBJ databases">
        <title>Paenihalocynthiibacter styelae gen. nov., sp. nov., isolated from stalked sea squirt Styela clava.</title>
        <authorList>
            <person name="Kim Y.-O."/>
            <person name="Yoon J.-H."/>
        </authorList>
    </citation>
    <scope>NUCLEOTIDE SEQUENCE</scope>
    <source>
        <strain evidence="5">MYP1-1</strain>
    </source>
</reference>
<evidence type="ECO:0000313" key="5">
    <source>
        <dbReference type="EMBL" id="MBI1493948.1"/>
    </source>
</evidence>
<evidence type="ECO:0000256" key="1">
    <source>
        <dbReference type="ARBA" id="ARBA00022729"/>
    </source>
</evidence>
<dbReference type="Proteomes" id="UP000640583">
    <property type="component" value="Unassembled WGS sequence"/>
</dbReference>
<dbReference type="InterPro" id="IPR036737">
    <property type="entry name" value="OmpA-like_sf"/>
</dbReference>
<comment type="caution">
    <text evidence="5">The sequence shown here is derived from an EMBL/GenBank/DDBJ whole genome shotgun (WGS) entry which is preliminary data.</text>
</comment>
<evidence type="ECO:0000256" key="3">
    <source>
        <dbReference type="SAM" id="SignalP"/>
    </source>
</evidence>
<dbReference type="Gene3D" id="3.30.1330.60">
    <property type="entry name" value="OmpA-like domain"/>
    <property type="match status" value="1"/>
</dbReference>
<dbReference type="PANTHER" id="PTHR30570">
    <property type="entry name" value="PERIPLASMIC PHOSPHATE BINDING COMPONENT OF PHOSPHATE ABC TRANSPORTER"/>
    <property type="match status" value="1"/>
</dbReference>
<dbReference type="RefSeq" id="WP_228848755.1">
    <property type="nucleotide sequence ID" value="NZ_JADCKQ010000006.1"/>
</dbReference>
<gene>
    <name evidence="5" type="ORF">H1D41_09905</name>
</gene>
<dbReference type="InterPro" id="IPR024370">
    <property type="entry name" value="PBP_domain"/>
</dbReference>
<feature type="domain" description="OmpA-like" evidence="4">
    <location>
        <begin position="377"/>
        <end position="500"/>
    </location>
</feature>
<feature type="chain" id="PRO_5035286174" evidence="3">
    <location>
        <begin position="28"/>
        <end position="508"/>
    </location>
</feature>
<dbReference type="CDD" id="cd07185">
    <property type="entry name" value="OmpA_C-like"/>
    <property type="match status" value="1"/>
</dbReference>
<dbReference type="SUPFAM" id="SSF53850">
    <property type="entry name" value="Periplasmic binding protein-like II"/>
    <property type="match status" value="1"/>
</dbReference>
<proteinExistence type="predicted"/>
<dbReference type="SUPFAM" id="SSF103088">
    <property type="entry name" value="OmpA-like"/>
    <property type="match status" value="1"/>
</dbReference>
<keyword evidence="6" id="KW-1185">Reference proteome</keyword>
<sequence length="508" mass="54752">MKIRFTRYWLNVLCMILGLCLAPAAHAQDVALTSADGSLTVEGRLLGFDGEYYQIRSAYGDLTLDGSGVVCFGPACPSLDAFVARARFAGSAVLGQNLMPVLLEGFAREEGLLLGLTSRDDLNFTYVMSDDESGLPVGEFVFSLNDSQDGARALEKEEADFALTRFAIDVPDLPAPRVLALDALTLSVSQDNPVRAVPLTALTRIATDKITNWNELGGPDLEFFAVGKTEDAISLNQILNAHDQVVAGRAVMDQVQDDSLVLGFTRLSEPGAAVPLRLSGACGADFVPSAENLKTRDYPLTSPQYLYQSKQRKPRLVRQFLRYLATDAAARDVGFAGFVSPGLDVVPMAAQGDRITNAVLQAGTDTSLEDLQDMLQGLAGAARMTMTFRFQAGSSRLDAQSVAEMDVLIQQLETGRFDGKELIFAGFSDGEGGADANRRIALRRGSSVRDALRRGSDMLDEAGVALTVSGFGEAMPLACDDTEAGRQLNRRVELWVRDVPTDTLQTEN</sequence>
<dbReference type="GO" id="GO:0016020">
    <property type="term" value="C:membrane"/>
    <property type="evidence" value="ECO:0007669"/>
    <property type="project" value="UniProtKB-UniRule"/>
</dbReference>
<dbReference type="AlphaFoldDB" id="A0A8J7ICZ9"/>
<dbReference type="Pfam" id="PF12849">
    <property type="entry name" value="PBP_like_2"/>
    <property type="match status" value="1"/>
</dbReference>
<name>A0A8J7ICZ9_9RHOB</name>
<accession>A0A8J7ICZ9</accession>
<dbReference type="InterPro" id="IPR050811">
    <property type="entry name" value="Phosphate_ABC_transporter"/>
</dbReference>
<keyword evidence="2" id="KW-0472">Membrane</keyword>
<protein>
    <submittedName>
        <fullName evidence="5">OmpA family protein</fullName>
    </submittedName>
</protein>
<keyword evidence="1 3" id="KW-0732">Signal</keyword>
<dbReference type="EMBL" id="JADCKQ010000006">
    <property type="protein sequence ID" value="MBI1493948.1"/>
    <property type="molecule type" value="Genomic_DNA"/>
</dbReference>
<organism evidence="5 6">
    <name type="scientific">Halocynthiibacter styelae</name>
    <dbReference type="NCBI Taxonomy" id="2761955"/>
    <lineage>
        <taxon>Bacteria</taxon>
        <taxon>Pseudomonadati</taxon>
        <taxon>Pseudomonadota</taxon>
        <taxon>Alphaproteobacteria</taxon>
        <taxon>Rhodobacterales</taxon>
        <taxon>Paracoccaceae</taxon>
        <taxon>Halocynthiibacter</taxon>
    </lineage>
</organism>
<evidence type="ECO:0000313" key="6">
    <source>
        <dbReference type="Proteomes" id="UP000640583"/>
    </source>
</evidence>
<dbReference type="PROSITE" id="PS51123">
    <property type="entry name" value="OMPA_2"/>
    <property type="match status" value="1"/>
</dbReference>
<evidence type="ECO:0000256" key="2">
    <source>
        <dbReference type="PROSITE-ProRule" id="PRU00473"/>
    </source>
</evidence>
<dbReference type="Gene3D" id="3.40.190.10">
    <property type="entry name" value="Periplasmic binding protein-like II"/>
    <property type="match status" value="2"/>
</dbReference>
<dbReference type="PANTHER" id="PTHR30570:SF1">
    <property type="entry name" value="PHOSPHATE-BINDING PROTEIN PSTS"/>
    <property type="match status" value="1"/>
</dbReference>
<feature type="signal peptide" evidence="3">
    <location>
        <begin position="1"/>
        <end position="27"/>
    </location>
</feature>
<dbReference type="InterPro" id="IPR006665">
    <property type="entry name" value="OmpA-like"/>
</dbReference>
<evidence type="ECO:0000259" key="4">
    <source>
        <dbReference type="PROSITE" id="PS51123"/>
    </source>
</evidence>